<keyword evidence="4" id="KW-0472">Membrane</keyword>
<dbReference type="InterPro" id="IPR011990">
    <property type="entry name" value="TPR-like_helical_dom_sf"/>
</dbReference>
<dbReference type="SMART" id="SM00028">
    <property type="entry name" value="TPR"/>
    <property type="match status" value="1"/>
</dbReference>
<dbReference type="InterPro" id="IPR051722">
    <property type="entry name" value="Endocytosis_PI4K-reg_protein"/>
</dbReference>
<keyword evidence="4" id="KW-1133">Transmembrane helix</keyword>
<accession>A0AB34HMB6</accession>
<dbReference type="AlphaFoldDB" id="A0AB34HMB6"/>
<dbReference type="GO" id="GO:0072659">
    <property type="term" value="P:protein localization to plasma membrane"/>
    <property type="evidence" value="ECO:0007669"/>
    <property type="project" value="TreeGrafter"/>
</dbReference>
<keyword evidence="1" id="KW-0677">Repeat</keyword>
<dbReference type="PROSITE" id="PS50005">
    <property type="entry name" value="TPR"/>
    <property type="match status" value="1"/>
</dbReference>
<sequence length="168" mass="17868">MELGLKGAEVYIGIGKPAEATACTQEAANLFPMSHNVLYMRGQVAELRGNIEEAQRWYEEALSISPTHVKSMQRLFTQMELIGIGSAQPQRPYLGVLIGVRGESESEVSGQQSKPPCGSGFNKDVFVALGTVIVILVSELLIAATLGVSAPWGAFSGDQGLTVAMENG</sequence>
<keyword evidence="6" id="KW-1185">Reference proteome</keyword>
<dbReference type="Proteomes" id="UP001159641">
    <property type="component" value="Unassembled WGS sequence"/>
</dbReference>
<keyword evidence="2 3" id="KW-0802">TPR repeat</keyword>
<dbReference type="PANTHER" id="PTHR23083">
    <property type="entry name" value="TETRATRICOPEPTIDE REPEAT PROTEIN, TPR"/>
    <property type="match status" value="1"/>
</dbReference>
<evidence type="ECO:0000256" key="1">
    <source>
        <dbReference type="ARBA" id="ARBA00022737"/>
    </source>
</evidence>
<name>A0AB34HMB6_ESCRO</name>
<reference evidence="5 6" key="1">
    <citation type="submission" date="2022-11" db="EMBL/GenBank/DDBJ databases">
        <title>Whole genome sequence of Eschrichtius robustus ER-17-0199.</title>
        <authorList>
            <person name="Bruniche-Olsen A."/>
            <person name="Black A.N."/>
            <person name="Fields C.J."/>
            <person name="Walden K."/>
            <person name="Dewoody J.A."/>
        </authorList>
    </citation>
    <scope>NUCLEOTIDE SEQUENCE [LARGE SCALE GENOMIC DNA]</scope>
    <source>
        <strain evidence="5">ER-17-0199</strain>
        <tissue evidence="5">Blubber</tissue>
    </source>
</reference>
<dbReference type="GO" id="GO:0046854">
    <property type="term" value="P:phosphatidylinositol phosphate biosynthetic process"/>
    <property type="evidence" value="ECO:0007669"/>
    <property type="project" value="TreeGrafter"/>
</dbReference>
<dbReference type="InterPro" id="IPR013105">
    <property type="entry name" value="TPR_2"/>
</dbReference>
<evidence type="ECO:0000256" key="2">
    <source>
        <dbReference type="ARBA" id="ARBA00022803"/>
    </source>
</evidence>
<dbReference type="EMBL" id="JAIQCJ010001134">
    <property type="protein sequence ID" value="KAJ8792145.1"/>
    <property type="molecule type" value="Genomic_DNA"/>
</dbReference>
<dbReference type="InterPro" id="IPR019734">
    <property type="entry name" value="TPR_rpt"/>
</dbReference>
<feature type="repeat" description="TPR" evidence="3">
    <location>
        <begin position="35"/>
        <end position="68"/>
    </location>
</feature>
<evidence type="ECO:0000256" key="4">
    <source>
        <dbReference type="SAM" id="Phobius"/>
    </source>
</evidence>
<dbReference type="GO" id="GO:0005886">
    <property type="term" value="C:plasma membrane"/>
    <property type="evidence" value="ECO:0007669"/>
    <property type="project" value="TreeGrafter"/>
</dbReference>
<dbReference type="Gene3D" id="1.25.40.10">
    <property type="entry name" value="Tetratricopeptide repeat domain"/>
    <property type="match status" value="1"/>
</dbReference>
<evidence type="ECO:0000313" key="6">
    <source>
        <dbReference type="Proteomes" id="UP001159641"/>
    </source>
</evidence>
<proteinExistence type="predicted"/>
<evidence type="ECO:0000256" key="3">
    <source>
        <dbReference type="PROSITE-ProRule" id="PRU00339"/>
    </source>
</evidence>
<evidence type="ECO:0000313" key="5">
    <source>
        <dbReference type="EMBL" id="KAJ8792145.1"/>
    </source>
</evidence>
<comment type="caution">
    <text evidence="5">The sequence shown here is derived from an EMBL/GenBank/DDBJ whole genome shotgun (WGS) entry which is preliminary data.</text>
</comment>
<dbReference type="PANTHER" id="PTHR23083:SF365">
    <property type="entry name" value="TETRATRICOPEPTIDE REPEAT PROTEIN 7B"/>
    <property type="match status" value="1"/>
</dbReference>
<feature type="transmembrane region" description="Helical" evidence="4">
    <location>
        <begin position="125"/>
        <end position="148"/>
    </location>
</feature>
<protein>
    <recommendedName>
        <fullName evidence="7">Tetratricopeptide repeat protein 7B</fullName>
    </recommendedName>
</protein>
<keyword evidence="4" id="KW-0812">Transmembrane</keyword>
<dbReference type="Pfam" id="PF07719">
    <property type="entry name" value="TPR_2"/>
    <property type="match status" value="1"/>
</dbReference>
<organism evidence="5 6">
    <name type="scientific">Eschrichtius robustus</name>
    <name type="common">California gray whale</name>
    <name type="synonym">Eschrichtius gibbosus</name>
    <dbReference type="NCBI Taxonomy" id="9764"/>
    <lineage>
        <taxon>Eukaryota</taxon>
        <taxon>Metazoa</taxon>
        <taxon>Chordata</taxon>
        <taxon>Craniata</taxon>
        <taxon>Vertebrata</taxon>
        <taxon>Euteleostomi</taxon>
        <taxon>Mammalia</taxon>
        <taxon>Eutheria</taxon>
        <taxon>Laurasiatheria</taxon>
        <taxon>Artiodactyla</taxon>
        <taxon>Whippomorpha</taxon>
        <taxon>Cetacea</taxon>
        <taxon>Mysticeti</taxon>
        <taxon>Eschrichtiidae</taxon>
        <taxon>Eschrichtius</taxon>
    </lineage>
</organism>
<dbReference type="SUPFAM" id="SSF48452">
    <property type="entry name" value="TPR-like"/>
    <property type="match status" value="1"/>
</dbReference>
<gene>
    <name evidence="5" type="ORF">J1605_019996</name>
</gene>
<evidence type="ECO:0008006" key="7">
    <source>
        <dbReference type="Google" id="ProtNLM"/>
    </source>
</evidence>